<evidence type="ECO:0000256" key="11">
    <source>
        <dbReference type="ARBA" id="ARBA00026071"/>
    </source>
</evidence>
<evidence type="ECO:0000256" key="1">
    <source>
        <dbReference type="ARBA" id="ARBA00004123"/>
    </source>
</evidence>
<evidence type="ECO:0000256" key="6">
    <source>
        <dbReference type="ARBA" id="ARBA00022771"/>
    </source>
</evidence>
<accession>A0A0W0FE22</accession>
<dbReference type="InterPro" id="IPR001841">
    <property type="entry name" value="Znf_RING"/>
</dbReference>
<dbReference type="SUPFAM" id="SSF81383">
    <property type="entry name" value="F-box domain"/>
    <property type="match status" value="1"/>
</dbReference>
<feature type="domain" description="RWD" evidence="16">
    <location>
        <begin position="199"/>
        <end position="329"/>
    </location>
</feature>
<dbReference type="InterPro" id="IPR001810">
    <property type="entry name" value="F-box_dom"/>
</dbReference>
<dbReference type="PROSITE" id="PS51873">
    <property type="entry name" value="TRIAD"/>
    <property type="match status" value="1"/>
</dbReference>
<evidence type="ECO:0000256" key="7">
    <source>
        <dbReference type="ARBA" id="ARBA00022786"/>
    </source>
</evidence>
<keyword evidence="3" id="KW-0808">Transferase</keyword>
<evidence type="ECO:0000256" key="9">
    <source>
        <dbReference type="ARBA" id="ARBA00022942"/>
    </source>
</evidence>
<evidence type="ECO:0000313" key="18">
    <source>
        <dbReference type="EMBL" id="KTB34497.1"/>
    </source>
</evidence>
<sequence length="1519" mass="172547">MPDMVSLGQPQQRQFNPYSENGGTILAIAGANFSVIAGDTRQSEGYNIQTRYAPKVFKLTDKAVLAVNGFAADGNMFVKKVRQRLEWYRHAHAKDMPLRAIARLIQTMLYARRFFPYYVYNILGGIEEDGSGAVYSFDPVGSYERESCRAAGAAQSLVQPFLDNQIYFKNQRPAPGTSHPTHLPLHEVLALVIDSFTSATERHIESIYPDYITQNLASDGSFKLEFPIEFNEQRTVNVLDDSALALDQAVSLPLSTLPPLLLHIMLPTTYPVNEAPTLLSLRATHLWLQTPHITRLQTRLVDMWNETPGQGQGVLYTWIEYLHSGEFLSDIGITDGTTIQSVLPTPKSRKSENHADFVSSRIHHPSPPLLAALLNDHQTLSLSNTFNQTSYPCSICMEYFKGSKCLQLSCSHIFCRACLQDFWGLCIREGEISRVGCPDPECVKAGREATEEEVARVVSRGDEEIRRWRWLREKVAVERDPSIIHCPMSWCQRPVPKPESVQGQEDSGWERLRTCGASSETVVREYLALPDDSPERTTMERRFGKKNIQKLVRTFNEEQANKKWLEASTMACPGCGVNVEKSLGCNHQISKCKEWMQAESDHRKSQRSSARRERFDAIVRKLEDAGREEELALDAVRRELLSRKLVDQPKRLTEKIWKKIGPELEALMSSFKKERLAASRYQLISALDVALWEPFRAVIEDLRAEAGAEASHFDDAARKLPQSASRTLPKRTFDSQPLCFAAVDNITLVMKNDPSDTPAWCFPAPSVIPSVASPTGEMEVCAAGVDIGRTLGRFDSIDMATASISTVMSLNPLVECKGCTSWNDTRLFLRWSAAVQHEPNSHEFTTVSEEDAAIVVRKEHHSTSVSDRCWSCKRCLLRDSLDIVQMHIKDSHDIQDMTEHDWEYFPLGPLPYPESIWKHISAHPDDIILFLESTLSVASKFSSRNRVMAKKRKAVASEGQEDKGEVEKKSARRRRSLQSIMEMPMDVLFEILGHLKPYDLLRLTWTSKKLRQILMSKTSTTIWKTSRTRAGIPDFNPFMSEPALASLLFHPFCGFCHTAKVQKINWGAFVRCCKVCSIKNYCTPTFAAHRLELKLVFPSDLWKTLPYLVEEHDIVFGRRVELKLARASRFEAIISKLEAAGWAAELANEESREKLSQHKLVKQPKPLTERSPFVPFIVSAHPDAQSVWKNISKTLLDFMAEVKTARMAEERLDTSRKRFRLIDGMLRSLEMTMPRGTIMPLDLDVAFWEPFRTIIEDLPVEAGADLSVFEEAATKLPQFIEDWNQQRREECLRALRAHQTNATEEDLHLATSLFRCTGPTCKNIYSYPAIISHHCRLSYDESLPQWSEYDPFDLDRPFSSLFSRDKPASDGSFERVTAAAQITRTVCQLHSLDPSTTSSHTMVTLNPFVECKTCNTASEGDRALHEMDWGCLSHSEKHDFAAVSKEATTADVDFTSSIVSLFERHTEMERRYRCKHCNFRDGLHTVENHLKESHNIAQAFDKHWEHTRLEPLNLIDDQF</sequence>
<dbReference type="InterPro" id="IPR044066">
    <property type="entry name" value="TRIAD_supradom"/>
</dbReference>
<evidence type="ECO:0000259" key="15">
    <source>
        <dbReference type="PROSITE" id="PS50181"/>
    </source>
</evidence>
<dbReference type="InterPro" id="IPR036047">
    <property type="entry name" value="F-box-like_dom_sf"/>
</dbReference>
<feature type="domain" description="RING-type" evidence="14">
    <location>
        <begin position="393"/>
        <end position="438"/>
    </location>
</feature>
<evidence type="ECO:0000256" key="8">
    <source>
        <dbReference type="ARBA" id="ARBA00022833"/>
    </source>
</evidence>
<dbReference type="GO" id="GO:0005634">
    <property type="term" value="C:nucleus"/>
    <property type="evidence" value="ECO:0007669"/>
    <property type="project" value="UniProtKB-SubCell"/>
</dbReference>
<dbReference type="Proteomes" id="UP000054988">
    <property type="component" value="Unassembled WGS sequence"/>
</dbReference>
<dbReference type="PROSITE" id="PS51476">
    <property type="entry name" value="PROTEASOME_BETA_2"/>
    <property type="match status" value="1"/>
</dbReference>
<dbReference type="Gene3D" id="3.60.20.10">
    <property type="entry name" value="Glutamine Phosphoribosylpyrophosphate, subunit 1, domain 1"/>
    <property type="match status" value="1"/>
</dbReference>
<dbReference type="InterPro" id="IPR016135">
    <property type="entry name" value="UBQ-conjugating_enzyme/RWD"/>
</dbReference>
<organism evidence="18 19">
    <name type="scientific">Moniliophthora roreri</name>
    <name type="common">Frosty pod rot fungus</name>
    <name type="synonym">Monilia roreri</name>
    <dbReference type="NCBI Taxonomy" id="221103"/>
    <lineage>
        <taxon>Eukaryota</taxon>
        <taxon>Fungi</taxon>
        <taxon>Dikarya</taxon>
        <taxon>Basidiomycota</taxon>
        <taxon>Agaricomycotina</taxon>
        <taxon>Agaricomycetes</taxon>
        <taxon>Agaricomycetidae</taxon>
        <taxon>Agaricales</taxon>
        <taxon>Marasmiineae</taxon>
        <taxon>Marasmiaceae</taxon>
        <taxon>Moniliophthora</taxon>
    </lineage>
</organism>
<evidence type="ECO:0000256" key="10">
    <source>
        <dbReference type="ARBA" id="ARBA00023242"/>
    </source>
</evidence>
<dbReference type="InterPro" id="IPR029055">
    <property type="entry name" value="Ntn_hydrolases_N"/>
</dbReference>
<dbReference type="GO" id="GO:0019774">
    <property type="term" value="C:proteasome core complex, beta-subunit complex"/>
    <property type="evidence" value="ECO:0007669"/>
    <property type="project" value="UniProtKB-ARBA"/>
</dbReference>
<dbReference type="Pfam" id="PF05773">
    <property type="entry name" value="RWD"/>
    <property type="match status" value="1"/>
</dbReference>
<keyword evidence="4" id="KW-0479">Metal-binding</keyword>
<dbReference type="InterPro" id="IPR016050">
    <property type="entry name" value="Proteasome_bsu_CS"/>
</dbReference>
<evidence type="ECO:0000256" key="12">
    <source>
        <dbReference type="PROSITE-ProRule" id="PRU00175"/>
    </source>
</evidence>
<name>A0A0W0FE22_MONRR</name>
<dbReference type="SUPFAM" id="SSF56235">
    <property type="entry name" value="N-terminal nucleophile aminohydrolases (Ntn hydrolases)"/>
    <property type="match status" value="1"/>
</dbReference>
<evidence type="ECO:0000259" key="14">
    <source>
        <dbReference type="PROSITE" id="PS50089"/>
    </source>
</evidence>
<dbReference type="PROSITE" id="PS00854">
    <property type="entry name" value="PROTEASOME_BETA_1"/>
    <property type="match status" value="1"/>
</dbReference>
<dbReference type="SUPFAM" id="SSF54495">
    <property type="entry name" value="UBC-like"/>
    <property type="match status" value="1"/>
</dbReference>
<evidence type="ECO:0000256" key="13">
    <source>
        <dbReference type="SAM" id="MobiDB-lite"/>
    </source>
</evidence>
<proteinExistence type="predicted"/>
<dbReference type="GO" id="GO:0005737">
    <property type="term" value="C:cytoplasm"/>
    <property type="evidence" value="ECO:0007669"/>
    <property type="project" value="TreeGrafter"/>
</dbReference>
<dbReference type="CDD" id="cd23820">
    <property type="entry name" value="RWD_RNF14"/>
    <property type="match status" value="1"/>
</dbReference>
<dbReference type="SUPFAM" id="SSF57850">
    <property type="entry name" value="RING/U-box"/>
    <property type="match status" value="1"/>
</dbReference>
<comment type="subcellular location">
    <subcellularLocation>
        <location evidence="1">Nucleus</location>
    </subcellularLocation>
</comment>
<feature type="domain" description="RING-type" evidence="17">
    <location>
        <begin position="389"/>
        <end position="622"/>
    </location>
</feature>
<dbReference type="InterPro" id="IPR013083">
    <property type="entry name" value="Znf_RING/FYVE/PHD"/>
</dbReference>
<comment type="caution">
    <text evidence="18">The sequence shown here is derived from an EMBL/GenBank/DDBJ whole genome shotgun (WGS) entry which is preliminary data.</text>
</comment>
<feature type="compositionally biased region" description="Basic and acidic residues" evidence="13">
    <location>
        <begin position="960"/>
        <end position="969"/>
    </location>
</feature>
<dbReference type="Pfam" id="PF00227">
    <property type="entry name" value="Proteasome"/>
    <property type="match status" value="1"/>
</dbReference>
<dbReference type="Pfam" id="PF00646">
    <property type="entry name" value="F-box"/>
    <property type="match status" value="1"/>
</dbReference>
<dbReference type="PANTHER" id="PTHR32194:SF2">
    <property type="entry name" value="PROTEASOME SUBUNIT BETA TYPE-1"/>
    <property type="match status" value="1"/>
</dbReference>
<dbReference type="PROSITE" id="PS50181">
    <property type="entry name" value="FBOX"/>
    <property type="match status" value="1"/>
</dbReference>
<dbReference type="PROSITE" id="PS50089">
    <property type="entry name" value="ZF_RING_2"/>
    <property type="match status" value="1"/>
</dbReference>
<evidence type="ECO:0000313" key="19">
    <source>
        <dbReference type="Proteomes" id="UP000054988"/>
    </source>
</evidence>
<evidence type="ECO:0000256" key="4">
    <source>
        <dbReference type="ARBA" id="ARBA00022723"/>
    </source>
</evidence>
<dbReference type="Gene3D" id="1.20.120.1750">
    <property type="match status" value="1"/>
</dbReference>
<keyword evidence="7" id="KW-0833">Ubl conjugation pathway</keyword>
<evidence type="ECO:0000259" key="17">
    <source>
        <dbReference type="PROSITE" id="PS51873"/>
    </source>
</evidence>
<dbReference type="InterPro" id="IPR001353">
    <property type="entry name" value="Proteasome_sua/b"/>
</dbReference>
<dbReference type="eggNOG" id="ENOG502SAM6">
    <property type="taxonomic scope" value="Eukaryota"/>
</dbReference>
<keyword evidence="2" id="KW-0963">Cytoplasm</keyword>
<dbReference type="SMART" id="SM00591">
    <property type="entry name" value="RWD"/>
    <property type="match status" value="1"/>
</dbReference>
<dbReference type="PANTHER" id="PTHR32194">
    <property type="entry name" value="METALLOPROTEASE TLDD"/>
    <property type="match status" value="1"/>
</dbReference>
<protein>
    <submittedName>
        <fullName evidence="18">Uncharacterized protein</fullName>
    </submittedName>
</protein>
<keyword evidence="5" id="KW-0677">Repeat</keyword>
<dbReference type="FunFam" id="3.60.20.10:FF:000027">
    <property type="entry name" value="Proteasome subunit beta type-6"/>
    <property type="match status" value="1"/>
</dbReference>
<evidence type="ECO:0000256" key="3">
    <source>
        <dbReference type="ARBA" id="ARBA00022679"/>
    </source>
</evidence>
<dbReference type="SMART" id="SM00256">
    <property type="entry name" value="FBOX"/>
    <property type="match status" value="1"/>
</dbReference>
<dbReference type="Gene3D" id="3.30.40.10">
    <property type="entry name" value="Zinc/RING finger domain, C3HC4 (zinc finger)"/>
    <property type="match status" value="1"/>
</dbReference>
<dbReference type="CDD" id="cd23134">
    <property type="entry name" value="RING-HC_ITT1-like"/>
    <property type="match status" value="1"/>
</dbReference>
<feature type="domain" description="F-box" evidence="15">
    <location>
        <begin position="977"/>
        <end position="1026"/>
    </location>
</feature>
<dbReference type="InterPro" id="IPR023333">
    <property type="entry name" value="Proteasome_suB-type"/>
</dbReference>
<evidence type="ECO:0000256" key="5">
    <source>
        <dbReference type="ARBA" id="ARBA00022737"/>
    </source>
</evidence>
<keyword evidence="8" id="KW-0862">Zinc</keyword>
<dbReference type="GO" id="GO:0016740">
    <property type="term" value="F:transferase activity"/>
    <property type="evidence" value="ECO:0007669"/>
    <property type="project" value="UniProtKB-KW"/>
</dbReference>
<evidence type="ECO:0000259" key="16">
    <source>
        <dbReference type="PROSITE" id="PS50908"/>
    </source>
</evidence>
<keyword evidence="10" id="KW-0539">Nucleus</keyword>
<dbReference type="PROSITE" id="PS50908">
    <property type="entry name" value="RWD"/>
    <property type="match status" value="1"/>
</dbReference>
<dbReference type="PROSITE" id="PS00518">
    <property type="entry name" value="ZF_RING_1"/>
    <property type="match status" value="1"/>
</dbReference>
<gene>
    <name evidence="18" type="ORF">WG66_12925</name>
</gene>
<keyword evidence="9" id="KW-0647">Proteasome</keyword>
<dbReference type="GO" id="GO:0008270">
    <property type="term" value="F:zinc ion binding"/>
    <property type="evidence" value="ECO:0007669"/>
    <property type="project" value="UniProtKB-KW"/>
</dbReference>
<dbReference type="InterPro" id="IPR017907">
    <property type="entry name" value="Znf_RING_CS"/>
</dbReference>
<comment type="subunit">
    <text evidence="11">The 26S proteasome consists of a 20S proteasome core and two 19S regulatory subunits. The 20S proteasome core is composed of 28 subunits that are arranged in four stacked rings, resulting in a barrel-shaped structure. The two end rings are each formed by seven alpha subunits, and the two central rings are each formed by seven beta subunits. The catalytic chamber with the active sites is on the inside of the barrel.</text>
</comment>
<dbReference type="EMBL" id="LATX01002069">
    <property type="protein sequence ID" value="KTB34497.1"/>
    <property type="molecule type" value="Genomic_DNA"/>
</dbReference>
<dbReference type="InterPro" id="IPR006575">
    <property type="entry name" value="RWD_dom"/>
</dbReference>
<reference evidence="18 19" key="1">
    <citation type="submission" date="2015-12" db="EMBL/GenBank/DDBJ databases">
        <title>Draft genome sequence of Moniliophthora roreri, the causal agent of frosty pod rot of cacao.</title>
        <authorList>
            <person name="Aime M.C."/>
            <person name="Diaz-Valderrama J.R."/>
            <person name="Kijpornyongpan T."/>
            <person name="Phillips-Mora W."/>
        </authorList>
    </citation>
    <scope>NUCLEOTIDE SEQUENCE [LARGE SCALE GENOMIC DNA]</scope>
    <source>
        <strain evidence="18 19">MCA 2952</strain>
    </source>
</reference>
<evidence type="ECO:0000256" key="2">
    <source>
        <dbReference type="ARBA" id="ARBA00022490"/>
    </source>
</evidence>
<feature type="region of interest" description="Disordered" evidence="13">
    <location>
        <begin position="952"/>
        <end position="973"/>
    </location>
</feature>
<dbReference type="GO" id="GO:0051603">
    <property type="term" value="P:proteolysis involved in protein catabolic process"/>
    <property type="evidence" value="ECO:0007669"/>
    <property type="project" value="InterPro"/>
</dbReference>
<keyword evidence="6 12" id="KW-0863">Zinc-finger</keyword>